<evidence type="ECO:0000313" key="3">
    <source>
        <dbReference type="EMBL" id="MCZ8382460.1"/>
    </source>
</evidence>
<organism evidence="3 4">
    <name type="scientific">Mycobacterium hippophais</name>
    <dbReference type="NCBI Taxonomy" id="3016340"/>
    <lineage>
        <taxon>Bacteria</taxon>
        <taxon>Bacillati</taxon>
        <taxon>Actinomycetota</taxon>
        <taxon>Actinomycetes</taxon>
        <taxon>Mycobacteriales</taxon>
        <taxon>Mycobacteriaceae</taxon>
        <taxon>Mycobacterium</taxon>
    </lineage>
</organism>
<accession>A0ABT4Q130</accession>
<sequence length="502" mass="55625">MVAIFGPDSRSGRTFGDFSGSRHEPRITCATFVSDVTSRPNVSDRRTSVRSMEWEQALEAWDAARANLAALPLDALSATELLAVYERRQYTHRHDMAFDHTVLAHLRERFEPDAYGNTSLKDVLAQRLHLDTADAKRRLDAAGMLGPRWTFTGEELPAEWDNTSAALTKGLIDPAHIEVIRKFFTKLAPWVDQAARADAERDLARWAQGMCPEDLQKLADHLVEVIDPDGAEPDHDGQQAKRSFRMGKQRSDGMTPVRGELDPETAALLDVVLVRDGAPGQNLPEDPGAAEVIERDITGRPDPRTREQRHHDALKSAMRHAVAAGGQVNGLPATIVATTTVKDLESGAGYADTAGGTRLPIRDLIRLAGQSRHYLAVFDDHTGEVLHLGRARRCATTAQRLALFARDIGCTRPGCTRNAFDCQVHHAEQDWKRGGLTNTTDMTLACPPDNNLIEQTQWTTCRKAGRTEWIPPAALDTGQTRINNYHHPQRYLTERDDDAEPA</sequence>
<feature type="region of interest" description="Disordered" evidence="1">
    <location>
        <begin position="229"/>
        <end position="259"/>
    </location>
</feature>
<name>A0ABT4Q130_9MYCO</name>
<comment type="caution">
    <text evidence="3">The sequence shown here is derived from an EMBL/GenBank/DDBJ whole genome shotgun (WGS) entry which is preliminary data.</text>
</comment>
<dbReference type="InterPro" id="IPR003615">
    <property type="entry name" value="HNH_nuc"/>
</dbReference>
<feature type="domain" description="DUF222" evidence="2">
    <location>
        <begin position="85"/>
        <end position="407"/>
    </location>
</feature>
<evidence type="ECO:0000259" key="2">
    <source>
        <dbReference type="Pfam" id="PF02720"/>
    </source>
</evidence>
<dbReference type="EMBL" id="JAPZPY010000017">
    <property type="protein sequence ID" value="MCZ8382460.1"/>
    <property type="molecule type" value="Genomic_DNA"/>
</dbReference>
<evidence type="ECO:0000256" key="1">
    <source>
        <dbReference type="SAM" id="MobiDB-lite"/>
    </source>
</evidence>
<reference evidence="3" key="1">
    <citation type="submission" date="2022-12" db="EMBL/GenBank/DDBJ databases">
        <authorList>
            <person name="Deng Y."/>
            <person name="Zhang Y.-Q."/>
        </authorList>
    </citation>
    <scope>NUCLEOTIDE SEQUENCE</scope>
    <source>
        <strain evidence="3">CPCC 205372</strain>
    </source>
</reference>
<proteinExistence type="predicted"/>
<dbReference type="Pfam" id="PF02720">
    <property type="entry name" value="DUF222"/>
    <property type="match status" value="1"/>
</dbReference>
<protein>
    <submittedName>
        <fullName evidence="3">DUF222 domain-containing protein</fullName>
    </submittedName>
</protein>
<gene>
    <name evidence="3" type="ORF">O6P37_26680</name>
</gene>
<keyword evidence="4" id="KW-1185">Reference proteome</keyword>
<dbReference type="CDD" id="cd00085">
    <property type="entry name" value="HNHc"/>
    <property type="match status" value="1"/>
</dbReference>
<evidence type="ECO:0000313" key="4">
    <source>
        <dbReference type="Proteomes" id="UP001142153"/>
    </source>
</evidence>
<dbReference type="RefSeq" id="WP_269896903.1">
    <property type="nucleotide sequence ID" value="NZ_JAPZPY010000017.1"/>
</dbReference>
<dbReference type="InterPro" id="IPR003870">
    <property type="entry name" value="DUF222"/>
</dbReference>
<dbReference type="Proteomes" id="UP001142153">
    <property type="component" value="Unassembled WGS sequence"/>
</dbReference>